<reference evidence="5" key="2">
    <citation type="submission" date="2019-01" db="EMBL/GenBank/DDBJ databases">
        <authorList>
            <person name="Li Y."/>
        </authorList>
    </citation>
    <scope>NUCLEOTIDE SEQUENCE [LARGE SCALE GENOMIC DNA]</scope>
    <source>
        <strain evidence="5">CGMCC 1.12963</strain>
    </source>
</reference>
<name>A0A443LQY8_9RHOB</name>
<dbReference type="Gene3D" id="1.10.443.10">
    <property type="entry name" value="Intergrase catalytic core"/>
    <property type="match status" value="1"/>
</dbReference>
<keyword evidence="3" id="KW-0233">DNA recombination</keyword>
<dbReference type="Proteomes" id="UP000288071">
    <property type="component" value="Unassembled WGS sequence"/>
</dbReference>
<protein>
    <submittedName>
        <fullName evidence="5">DUF4102 domain-containing protein</fullName>
    </submittedName>
</protein>
<comment type="similarity">
    <text evidence="1">Belongs to the 'phage' integrase family.</text>
</comment>
<comment type="caution">
    <text evidence="5">The sequence shown here is derived from an EMBL/GenBank/DDBJ whole genome shotgun (WGS) entry which is preliminary data.</text>
</comment>
<dbReference type="Pfam" id="PF13356">
    <property type="entry name" value="Arm-DNA-bind_3"/>
    <property type="match status" value="1"/>
</dbReference>
<evidence type="ECO:0000313" key="6">
    <source>
        <dbReference type="Proteomes" id="UP000288071"/>
    </source>
</evidence>
<dbReference type="GO" id="GO:0003677">
    <property type="term" value="F:DNA binding"/>
    <property type="evidence" value="ECO:0007669"/>
    <property type="project" value="InterPro"/>
</dbReference>
<dbReference type="InterPro" id="IPR050808">
    <property type="entry name" value="Phage_Integrase"/>
</dbReference>
<proteinExistence type="inferred from homology"/>
<dbReference type="GO" id="GO:0006310">
    <property type="term" value="P:DNA recombination"/>
    <property type="evidence" value="ECO:0007669"/>
    <property type="project" value="UniProtKB-KW"/>
</dbReference>
<dbReference type="EMBL" id="SAVA01000006">
    <property type="protein sequence ID" value="RWR51579.1"/>
    <property type="molecule type" value="Genomic_DNA"/>
</dbReference>
<evidence type="ECO:0000256" key="2">
    <source>
        <dbReference type="ARBA" id="ARBA00022908"/>
    </source>
</evidence>
<evidence type="ECO:0000259" key="4">
    <source>
        <dbReference type="Pfam" id="PF13356"/>
    </source>
</evidence>
<evidence type="ECO:0000313" key="5">
    <source>
        <dbReference type="EMBL" id="RWR51579.1"/>
    </source>
</evidence>
<dbReference type="PANTHER" id="PTHR30629">
    <property type="entry name" value="PROPHAGE INTEGRASE"/>
    <property type="match status" value="1"/>
</dbReference>
<dbReference type="InterPro" id="IPR038488">
    <property type="entry name" value="Integrase_DNA-bd_sf"/>
</dbReference>
<dbReference type="GO" id="GO:0015074">
    <property type="term" value="P:DNA integration"/>
    <property type="evidence" value="ECO:0007669"/>
    <property type="project" value="UniProtKB-KW"/>
</dbReference>
<dbReference type="RefSeq" id="WP_128156476.1">
    <property type="nucleotide sequence ID" value="NZ_JBHSOM010000026.1"/>
</dbReference>
<feature type="domain" description="Integrase DNA-binding" evidence="4">
    <location>
        <begin position="29"/>
        <end position="89"/>
    </location>
</feature>
<reference evidence="5" key="1">
    <citation type="submission" date="2019-01" db="EMBL/GenBank/DDBJ databases">
        <title>Sinorhodobacter populi sp. nov. isolated from the symptomatic bark tissue of Populus euramericana canker.</title>
        <authorList>
            <person name="Xu G."/>
        </authorList>
    </citation>
    <scope>NUCLEOTIDE SEQUENCE [LARGE SCALE GENOMIC DNA]</scope>
    <source>
        <strain evidence="5">CGMCC 1.12963</strain>
    </source>
</reference>
<keyword evidence="6" id="KW-1185">Reference proteome</keyword>
<dbReference type="InterPro" id="IPR011010">
    <property type="entry name" value="DNA_brk_join_enz"/>
</dbReference>
<dbReference type="InterPro" id="IPR013762">
    <property type="entry name" value="Integrase-like_cat_sf"/>
</dbReference>
<sequence length="407" mass="45641">MNMRPTKLSKDVLDKLPPAASGQYVVRDTEEPGFFVVVGARTKTFTVQVDVVSPLGKRSTKKRAVGKWPEVSVADARKAAREAKVEIAREGGGREGGALTFGAAWAELRAAMEQDVAAGRRSAATVRGYDYSYRLLSDWERTPLARLSDHTPEVRKRHRELTASSGPSAANGAMVFLRRVYNYARKRRLDPKLPAFNPVDSIDFNPQRRRDTAMSAAELPGWFKKLAALPNPVRREFHLFCLLSGSRPGALTVARWEHLDMARRVLHVPLPKGGERRAFDIPLSREMLACLARARRAGRMVNAVNAAEWIFPGEGVRSHRGDFAGHIVAYQEDREALPKFGGDLRQTYKTLSPEAELFKTDVMILMNHADGDVSDGYMTRSKVAEDYLRGRQEAMSRYIMDWCRKRG</sequence>
<accession>A0A443LQY8</accession>
<evidence type="ECO:0000256" key="1">
    <source>
        <dbReference type="ARBA" id="ARBA00008857"/>
    </source>
</evidence>
<organism evidence="5 6">
    <name type="scientific">Paenirhodobacter huangdaonensis</name>
    <dbReference type="NCBI Taxonomy" id="2501515"/>
    <lineage>
        <taxon>Bacteria</taxon>
        <taxon>Pseudomonadati</taxon>
        <taxon>Pseudomonadota</taxon>
        <taxon>Alphaproteobacteria</taxon>
        <taxon>Rhodobacterales</taxon>
        <taxon>Rhodobacter group</taxon>
        <taxon>Paenirhodobacter</taxon>
    </lineage>
</organism>
<gene>
    <name evidence="5" type="ORF">EOW66_11385</name>
</gene>
<dbReference type="Gene3D" id="3.30.160.390">
    <property type="entry name" value="Integrase, DNA-binding domain"/>
    <property type="match status" value="1"/>
</dbReference>
<dbReference type="InterPro" id="IPR025166">
    <property type="entry name" value="Integrase_DNA_bind_dom"/>
</dbReference>
<dbReference type="PANTHER" id="PTHR30629:SF2">
    <property type="entry name" value="PROPHAGE INTEGRASE INTS-RELATED"/>
    <property type="match status" value="1"/>
</dbReference>
<evidence type="ECO:0000256" key="3">
    <source>
        <dbReference type="ARBA" id="ARBA00023172"/>
    </source>
</evidence>
<dbReference type="AlphaFoldDB" id="A0A443LQY8"/>
<dbReference type="SUPFAM" id="SSF56349">
    <property type="entry name" value="DNA breaking-rejoining enzymes"/>
    <property type="match status" value="1"/>
</dbReference>
<keyword evidence="2" id="KW-0229">DNA integration</keyword>